<organism evidence="2 3">
    <name type="scientific">Reticulomyxa filosa</name>
    <dbReference type="NCBI Taxonomy" id="46433"/>
    <lineage>
        <taxon>Eukaryota</taxon>
        <taxon>Sar</taxon>
        <taxon>Rhizaria</taxon>
        <taxon>Retaria</taxon>
        <taxon>Foraminifera</taxon>
        <taxon>Monothalamids</taxon>
        <taxon>Reticulomyxidae</taxon>
        <taxon>Reticulomyxa</taxon>
    </lineage>
</organism>
<feature type="region of interest" description="Disordered" evidence="1">
    <location>
        <begin position="38"/>
        <end position="57"/>
    </location>
</feature>
<evidence type="ECO:0000313" key="3">
    <source>
        <dbReference type="Proteomes" id="UP000023152"/>
    </source>
</evidence>
<dbReference type="Proteomes" id="UP000023152">
    <property type="component" value="Unassembled WGS sequence"/>
</dbReference>
<keyword evidence="3" id="KW-1185">Reference proteome</keyword>
<reference evidence="2 3" key="1">
    <citation type="journal article" date="2013" name="Curr. Biol.">
        <title>The Genome of the Foraminiferan Reticulomyxa filosa.</title>
        <authorList>
            <person name="Glockner G."/>
            <person name="Hulsmann N."/>
            <person name="Schleicher M."/>
            <person name="Noegel A.A."/>
            <person name="Eichinger L."/>
            <person name="Gallinger C."/>
            <person name="Pawlowski J."/>
            <person name="Sierra R."/>
            <person name="Euteneuer U."/>
            <person name="Pillet L."/>
            <person name="Moustafa A."/>
            <person name="Platzer M."/>
            <person name="Groth M."/>
            <person name="Szafranski K."/>
            <person name="Schliwa M."/>
        </authorList>
    </citation>
    <scope>NUCLEOTIDE SEQUENCE [LARGE SCALE GENOMIC DNA]</scope>
</reference>
<comment type="caution">
    <text evidence="2">The sequence shown here is derived from an EMBL/GenBank/DDBJ whole genome shotgun (WGS) entry which is preliminary data.</text>
</comment>
<feature type="region of interest" description="Disordered" evidence="1">
    <location>
        <begin position="105"/>
        <end position="129"/>
    </location>
</feature>
<dbReference type="AlphaFoldDB" id="X6M5G5"/>
<evidence type="ECO:0000256" key="1">
    <source>
        <dbReference type="SAM" id="MobiDB-lite"/>
    </source>
</evidence>
<feature type="non-terminal residue" evidence="2">
    <location>
        <position position="129"/>
    </location>
</feature>
<name>X6M5G5_RETFI</name>
<gene>
    <name evidence="2" type="ORF">RFI_28160</name>
</gene>
<protein>
    <submittedName>
        <fullName evidence="2">Uncharacterized protein</fullName>
    </submittedName>
</protein>
<accession>X6M5G5</accession>
<proteinExistence type="predicted"/>
<sequence length="129" mass="15026">MFTFIFGRKWIYEIEQNKLKKMQQYSWTSVSFSSESDEEVTNNYNSKKMERSGSEEEQMTIVNEEMERLCRFTPNDKCHSVTKGTIGNSRSLQKRKLEEDIEDTGMVSDESACTISPPSKKIKINQGKF</sequence>
<evidence type="ECO:0000313" key="2">
    <source>
        <dbReference type="EMBL" id="ETO09228.1"/>
    </source>
</evidence>
<dbReference type="EMBL" id="ASPP01024229">
    <property type="protein sequence ID" value="ETO09228.1"/>
    <property type="molecule type" value="Genomic_DNA"/>
</dbReference>